<sequence>MAKVENYIKLFTIVTLFIYCISIVSSQQQLQMLNKSFANLTSIKIKELEEQDNWQIIDLSHNSIEFIVSPELLINQSELETLLLDYNVKFAPKGNGEIFKHKGLKRMSCKGCGFAEIRSQHFAGFDSLTELDLAYNQIRKIDVDAFKENHYLKQLNLSGNHLQVLQVSTFSSLRMFEELDLSNNPIELQKSKHFIKCDSLKSLSLDSCGLKDIYPQTFTELRNLEQLRLNSNQIAVIPVETFRLNEKLRSIFIENNQLKFFPASILDYLKALDELCIDNNPYVNTKEFHNLLTKYEIFRLRSQKCSTDVDTMIEYIFKNDDVTVEMPTQNTTEEKFLQLKFHEGISDFFIGSYLTAILIVQAIAFVLLTLYLIKITKYEKLAGDINYANTILNDNDIYKVFKLNE</sequence>
<dbReference type="AlphaFoldDB" id="A0A9J6BUK6"/>
<dbReference type="InterPro" id="IPR003591">
    <property type="entry name" value="Leu-rich_rpt_typical-subtyp"/>
</dbReference>
<gene>
    <name evidence="4" type="ORF">PVAND_003254</name>
</gene>
<keyword evidence="1" id="KW-0433">Leucine-rich repeat</keyword>
<reference evidence="4" key="1">
    <citation type="submission" date="2021-03" db="EMBL/GenBank/DDBJ databases">
        <title>Chromosome level genome of the anhydrobiotic midge Polypedilum vanderplanki.</title>
        <authorList>
            <person name="Yoshida Y."/>
            <person name="Kikawada T."/>
            <person name="Gusev O."/>
        </authorList>
    </citation>
    <scope>NUCLEOTIDE SEQUENCE</scope>
    <source>
        <strain evidence="4">NIAS01</strain>
        <tissue evidence="4">Whole body or cell culture</tissue>
    </source>
</reference>
<keyword evidence="2" id="KW-0677">Repeat</keyword>
<dbReference type="PANTHER" id="PTHR24366:SF96">
    <property type="entry name" value="LEUCINE RICH REPEAT CONTAINING 53"/>
    <property type="match status" value="1"/>
</dbReference>
<dbReference type="PROSITE" id="PS51450">
    <property type="entry name" value="LRR"/>
    <property type="match status" value="2"/>
</dbReference>
<keyword evidence="5" id="KW-1185">Reference proteome</keyword>
<dbReference type="Proteomes" id="UP001107558">
    <property type="component" value="Chromosome 3"/>
</dbReference>
<dbReference type="SUPFAM" id="SSF52058">
    <property type="entry name" value="L domain-like"/>
    <property type="match status" value="1"/>
</dbReference>
<dbReference type="Gene3D" id="3.80.10.10">
    <property type="entry name" value="Ribonuclease Inhibitor"/>
    <property type="match status" value="2"/>
</dbReference>
<keyword evidence="3" id="KW-0812">Transmembrane</keyword>
<proteinExistence type="predicted"/>
<dbReference type="SMART" id="SM00369">
    <property type="entry name" value="LRR_TYP"/>
    <property type="match status" value="3"/>
</dbReference>
<name>A0A9J6BUK6_POLVA</name>
<protein>
    <submittedName>
        <fullName evidence="4">Uncharacterized protein</fullName>
    </submittedName>
</protein>
<organism evidence="4 5">
    <name type="scientific">Polypedilum vanderplanki</name>
    <name type="common">Sleeping chironomid midge</name>
    <dbReference type="NCBI Taxonomy" id="319348"/>
    <lineage>
        <taxon>Eukaryota</taxon>
        <taxon>Metazoa</taxon>
        <taxon>Ecdysozoa</taxon>
        <taxon>Arthropoda</taxon>
        <taxon>Hexapoda</taxon>
        <taxon>Insecta</taxon>
        <taxon>Pterygota</taxon>
        <taxon>Neoptera</taxon>
        <taxon>Endopterygota</taxon>
        <taxon>Diptera</taxon>
        <taxon>Nematocera</taxon>
        <taxon>Chironomoidea</taxon>
        <taxon>Chironomidae</taxon>
        <taxon>Chironominae</taxon>
        <taxon>Polypedilum</taxon>
        <taxon>Polypedilum</taxon>
    </lineage>
</organism>
<dbReference type="InterPro" id="IPR032675">
    <property type="entry name" value="LRR_dom_sf"/>
</dbReference>
<keyword evidence="3" id="KW-0472">Membrane</keyword>
<dbReference type="EMBL" id="JADBJN010000003">
    <property type="protein sequence ID" value="KAG5673187.1"/>
    <property type="molecule type" value="Genomic_DNA"/>
</dbReference>
<dbReference type="Pfam" id="PF13855">
    <property type="entry name" value="LRR_8"/>
    <property type="match status" value="2"/>
</dbReference>
<evidence type="ECO:0000256" key="1">
    <source>
        <dbReference type="ARBA" id="ARBA00022614"/>
    </source>
</evidence>
<evidence type="ECO:0000256" key="3">
    <source>
        <dbReference type="SAM" id="Phobius"/>
    </source>
</evidence>
<dbReference type="PANTHER" id="PTHR24366">
    <property type="entry name" value="IG(IMMUNOGLOBULIN) AND LRR(LEUCINE RICH REPEAT) DOMAINS"/>
    <property type="match status" value="1"/>
</dbReference>
<dbReference type="InterPro" id="IPR001611">
    <property type="entry name" value="Leu-rich_rpt"/>
</dbReference>
<keyword evidence="3" id="KW-1133">Transmembrane helix</keyword>
<comment type="caution">
    <text evidence="4">The sequence shown here is derived from an EMBL/GenBank/DDBJ whole genome shotgun (WGS) entry which is preliminary data.</text>
</comment>
<feature type="transmembrane region" description="Helical" evidence="3">
    <location>
        <begin position="348"/>
        <end position="373"/>
    </location>
</feature>
<evidence type="ECO:0000313" key="4">
    <source>
        <dbReference type="EMBL" id="KAG5673187.1"/>
    </source>
</evidence>
<dbReference type="OrthoDB" id="676979at2759"/>
<accession>A0A9J6BUK6</accession>
<evidence type="ECO:0000313" key="5">
    <source>
        <dbReference type="Proteomes" id="UP001107558"/>
    </source>
</evidence>
<evidence type="ECO:0000256" key="2">
    <source>
        <dbReference type="ARBA" id="ARBA00022737"/>
    </source>
</evidence>